<feature type="region of interest" description="Disordered" evidence="1">
    <location>
        <begin position="1"/>
        <end position="33"/>
    </location>
</feature>
<dbReference type="Proteomes" id="UP000283383">
    <property type="component" value="Unassembled WGS sequence"/>
</dbReference>
<comment type="caution">
    <text evidence="2">The sequence shown here is derived from an EMBL/GenBank/DDBJ whole genome shotgun (WGS) entry which is preliminary data.</text>
</comment>
<feature type="compositionally biased region" description="Basic and acidic residues" evidence="1">
    <location>
        <begin position="19"/>
        <end position="33"/>
    </location>
</feature>
<keyword evidence="3" id="KW-1185">Reference proteome</keyword>
<proteinExistence type="predicted"/>
<name>A0A420J391_9PEZI</name>
<organism evidence="2 3">
    <name type="scientific">Golovinomyces cichoracearum</name>
    <dbReference type="NCBI Taxonomy" id="62708"/>
    <lineage>
        <taxon>Eukaryota</taxon>
        <taxon>Fungi</taxon>
        <taxon>Dikarya</taxon>
        <taxon>Ascomycota</taxon>
        <taxon>Pezizomycotina</taxon>
        <taxon>Leotiomycetes</taxon>
        <taxon>Erysiphales</taxon>
        <taxon>Erysiphaceae</taxon>
        <taxon>Golovinomyces</taxon>
    </lineage>
</organism>
<evidence type="ECO:0000256" key="1">
    <source>
        <dbReference type="SAM" id="MobiDB-lite"/>
    </source>
</evidence>
<feature type="non-terminal residue" evidence="2">
    <location>
        <position position="33"/>
    </location>
</feature>
<reference evidence="2 3" key="1">
    <citation type="journal article" date="2018" name="BMC Genomics">
        <title>Comparative genome analyses reveal sequence features reflecting distinct modes of host-adaptation between dicot and monocot powdery mildew.</title>
        <authorList>
            <person name="Wu Y."/>
            <person name="Ma X."/>
            <person name="Pan Z."/>
            <person name="Kale S.D."/>
            <person name="Song Y."/>
            <person name="King H."/>
            <person name="Zhang Q."/>
            <person name="Presley C."/>
            <person name="Deng X."/>
            <person name="Wei C.I."/>
            <person name="Xiao S."/>
        </authorList>
    </citation>
    <scope>NUCLEOTIDE SEQUENCE [LARGE SCALE GENOMIC DNA]</scope>
    <source>
        <strain evidence="2">UMSG3</strain>
    </source>
</reference>
<dbReference type="EMBL" id="MCBQ01003747">
    <property type="protein sequence ID" value="RKF81270.1"/>
    <property type="molecule type" value="Genomic_DNA"/>
</dbReference>
<evidence type="ECO:0000313" key="3">
    <source>
        <dbReference type="Proteomes" id="UP000283383"/>
    </source>
</evidence>
<evidence type="ECO:0000313" key="2">
    <source>
        <dbReference type="EMBL" id="RKF81270.1"/>
    </source>
</evidence>
<sequence>METIISLRKRSGRQPQPRPIEHLLREHTEAFLN</sequence>
<gene>
    <name evidence="2" type="ORF">GcM3_037028</name>
</gene>
<protein>
    <submittedName>
        <fullName evidence="2">Uncharacterized protein</fullName>
    </submittedName>
</protein>
<accession>A0A420J391</accession>
<dbReference type="AlphaFoldDB" id="A0A420J391"/>